<protein>
    <submittedName>
        <fullName evidence="3">Uncharacterized protein</fullName>
    </submittedName>
</protein>
<evidence type="ECO:0000313" key="3">
    <source>
        <dbReference type="EMBL" id="RLN40042.1"/>
    </source>
</evidence>
<dbReference type="OrthoDB" id="667619at2759"/>
<feature type="chain" id="PRO_5018175338" evidence="2">
    <location>
        <begin position="27"/>
        <end position="158"/>
    </location>
</feature>
<dbReference type="Proteomes" id="UP000275267">
    <property type="component" value="Unassembled WGS sequence"/>
</dbReference>
<dbReference type="Pfam" id="PF24068">
    <property type="entry name" value="TPD1_C"/>
    <property type="match status" value="1"/>
</dbReference>
<name>A0A3L6TI67_PANMI</name>
<dbReference type="STRING" id="4540.A0A3L6TI67"/>
<evidence type="ECO:0000313" key="4">
    <source>
        <dbReference type="Proteomes" id="UP000275267"/>
    </source>
</evidence>
<dbReference type="PANTHER" id="PTHR33184:SF61">
    <property type="entry name" value="TPD1 PROTEIN HOMOLOG 1"/>
    <property type="match status" value="1"/>
</dbReference>
<keyword evidence="4" id="KW-1185">Reference proteome</keyword>
<sequence>MGRFQSAAAVVAVSLLLLFLATDAAGLGDDPSPSPAKQLQQRQPPDLPHFCEGDVEFIEDDEGPVPGDQSGLRTFRVEIINKSAPARVLSNVRVSCTGFDGVALIVAPPPPTPPGDFRRISESECLVNGGGQVTPAQSVVFQYESHSRYPFQVASASC</sequence>
<dbReference type="AlphaFoldDB" id="A0A3L6TI67"/>
<feature type="signal peptide" evidence="2">
    <location>
        <begin position="1"/>
        <end position="26"/>
    </location>
</feature>
<gene>
    <name evidence="3" type="ORF">C2845_PM01G08050</name>
</gene>
<dbReference type="PANTHER" id="PTHR33184">
    <property type="entry name" value="PROTEIN TAPETUM DETERMINANT 1-LIKE-RELATED"/>
    <property type="match status" value="1"/>
</dbReference>
<dbReference type="GO" id="GO:0001709">
    <property type="term" value="P:cell fate determination"/>
    <property type="evidence" value="ECO:0007669"/>
    <property type="project" value="TreeGrafter"/>
</dbReference>
<evidence type="ECO:0000256" key="1">
    <source>
        <dbReference type="ARBA" id="ARBA00022729"/>
    </source>
</evidence>
<accession>A0A3L6TI67</accession>
<dbReference type="InterPro" id="IPR040361">
    <property type="entry name" value="TPD1"/>
</dbReference>
<evidence type="ECO:0000256" key="2">
    <source>
        <dbReference type="SAM" id="SignalP"/>
    </source>
</evidence>
<organism evidence="3 4">
    <name type="scientific">Panicum miliaceum</name>
    <name type="common">Proso millet</name>
    <name type="synonym">Broomcorn millet</name>
    <dbReference type="NCBI Taxonomy" id="4540"/>
    <lineage>
        <taxon>Eukaryota</taxon>
        <taxon>Viridiplantae</taxon>
        <taxon>Streptophyta</taxon>
        <taxon>Embryophyta</taxon>
        <taxon>Tracheophyta</taxon>
        <taxon>Spermatophyta</taxon>
        <taxon>Magnoliopsida</taxon>
        <taxon>Liliopsida</taxon>
        <taxon>Poales</taxon>
        <taxon>Poaceae</taxon>
        <taxon>PACMAD clade</taxon>
        <taxon>Panicoideae</taxon>
        <taxon>Panicodae</taxon>
        <taxon>Paniceae</taxon>
        <taxon>Panicinae</taxon>
        <taxon>Panicum</taxon>
        <taxon>Panicum sect. Panicum</taxon>
    </lineage>
</organism>
<comment type="caution">
    <text evidence="3">The sequence shown here is derived from an EMBL/GenBank/DDBJ whole genome shotgun (WGS) entry which is preliminary data.</text>
</comment>
<dbReference type="EMBL" id="PQIB02000001">
    <property type="protein sequence ID" value="RLN40042.1"/>
    <property type="molecule type" value="Genomic_DNA"/>
</dbReference>
<keyword evidence="1 2" id="KW-0732">Signal</keyword>
<proteinExistence type="predicted"/>
<reference evidence="4" key="1">
    <citation type="journal article" date="2019" name="Nat. Commun.">
        <title>The genome of broomcorn millet.</title>
        <authorList>
            <person name="Zou C."/>
            <person name="Miki D."/>
            <person name="Li D."/>
            <person name="Tang Q."/>
            <person name="Xiao L."/>
            <person name="Rajput S."/>
            <person name="Deng P."/>
            <person name="Jia W."/>
            <person name="Huang R."/>
            <person name="Zhang M."/>
            <person name="Sun Y."/>
            <person name="Hu J."/>
            <person name="Fu X."/>
            <person name="Schnable P.S."/>
            <person name="Li F."/>
            <person name="Zhang H."/>
            <person name="Feng B."/>
            <person name="Zhu X."/>
            <person name="Liu R."/>
            <person name="Schnable J.C."/>
            <person name="Zhu J.-K."/>
            <person name="Zhang H."/>
        </authorList>
    </citation>
    <scope>NUCLEOTIDE SEQUENCE [LARGE SCALE GENOMIC DNA]</scope>
</reference>